<reference evidence="7" key="1">
    <citation type="journal article" date="2010" name="Nature">
        <title>The Amphimedon queenslandica genome and the evolution of animal complexity.</title>
        <authorList>
            <person name="Srivastava M."/>
            <person name="Simakov O."/>
            <person name="Chapman J."/>
            <person name="Fahey B."/>
            <person name="Gauthier M.E."/>
            <person name="Mitros T."/>
            <person name="Richards G.S."/>
            <person name="Conaco C."/>
            <person name="Dacre M."/>
            <person name="Hellsten U."/>
            <person name="Larroux C."/>
            <person name="Putnam N.H."/>
            <person name="Stanke M."/>
            <person name="Adamska M."/>
            <person name="Darling A."/>
            <person name="Degnan S.M."/>
            <person name="Oakley T.H."/>
            <person name="Plachetzki D.C."/>
            <person name="Zhai Y."/>
            <person name="Adamski M."/>
            <person name="Calcino A."/>
            <person name="Cummins S.F."/>
            <person name="Goodstein D.M."/>
            <person name="Harris C."/>
            <person name="Jackson D.J."/>
            <person name="Leys S.P."/>
            <person name="Shu S."/>
            <person name="Woodcroft B.J."/>
            <person name="Vervoort M."/>
            <person name="Kosik K.S."/>
            <person name="Manning G."/>
            <person name="Degnan B.M."/>
            <person name="Rokhsar D.S."/>
        </authorList>
    </citation>
    <scope>NUCLEOTIDE SEQUENCE [LARGE SCALE GENOMIC DNA]</scope>
</reference>
<accession>A0A1X7UZI2</accession>
<gene>
    <name evidence="6" type="primary">100636072</name>
</gene>
<dbReference type="STRING" id="400682.A0A1X7UZI2"/>
<sequence length="195" mass="21692">MASVQDLMKQKEEIEKELSIHSQTLEQNSSVGMDGPLVDKEGYPRSDIDVYEVRRARNRIICLRNDHKKIMSDIEEKLYVIHAEAREAGTVTSGTRSSKEKRLEPFARVTMVTEGSPSSIADLRVGDLLLEFGSVKGDNFTNLSNISSVVQHSVNQPLRVVVLRDGIMVSVSLRPQEWRGKGLLGCVISPIGTKD</sequence>
<evidence type="ECO:0000256" key="1">
    <source>
        <dbReference type="ARBA" id="ARBA00005256"/>
    </source>
</evidence>
<dbReference type="Proteomes" id="UP000007879">
    <property type="component" value="Unassembled WGS sequence"/>
</dbReference>
<dbReference type="InParanoid" id="A0A1X7UZI2"/>
<evidence type="ECO:0000256" key="2">
    <source>
        <dbReference type="ARBA" id="ARBA00014937"/>
    </source>
</evidence>
<dbReference type="FunFam" id="2.30.42.10:FF:000107">
    <property type="entry name" value="26S proteasome non-ATPase regulatory subunit 9"/>
    <property type="match status" value="1"/>
</dbReference>
<reference evidence="6" key="2">
    <citation type="submission" date="2017-05" db="UniProtKB">
        <authorList>
            <consortium name="EnsemblMetazoa"/>
        </authorList>
    </citation>
    <scope>IDENTIFICATION</scope>
</reference>
<dbReference type="InterPro" id="IPR036034">
    <property type="entry name" value="PDZ_sf"/>
</dbReference>
<dbReference type="GO" id="GO:0005737">
    <property type="term" value="C:cytoplasm"/>
    <property type="evidence" value="ECO:0007669"/>
    <property type="project" value="TreeGrafter"/>
</dbReference>
<dbReference type="GO" id="GO:0005634">
    <property type="term" value="C:nucleus"/>
    <property type="evidence" value="ECO:0007669"/>
    <property type="project" value="TreeGrafter"/>
</dbReference>
<dbReference type="InterPro" id="IPR001478">
    <property type="entry name" value="PDZ"/>
</dbReference>
<evidence type="ECO:0000313" key="7">
    <source>
        <dbReference type="Proteomes" id="UP000007879"/>
    </source>
</evidence>
<dbReference type="SUPFAM" id="SSF50156">
    <property type="entry name" value="PDZ domain-like"/>
    <property type="match status" value="1"/>
</dbReference>
<proteinExistence type="inferred from homology"/>
<keyword evidence="7" id="KW-1185">Reference proteome</keyword>
<name>A0A1X7UZI2_AMPQE</name>
<dbReference type="EnsemblMetazoa" id="XM_011405379.2">
    <property type="protein sequence ID" value="XP_011403681.1"/>
    <property type="gene ID" value="LOC100636072"/>
</dbReference>
<dbReference type="eggNOG" id="KOG3129">
    <property type="taxonomic scope" value="Eukaryota"/>
</dbReference>
<dbReference type="Pfam" id="PF18265">
    <property type="entry name" value="Nas2_N"/>
    <property type="match status" value="1"/>
</dbReference>
<dbReference type="PANTHER" id="PTHR12651:SF1">
    <property type="entry name" value="26S PROTEASOME NON-ATPASE REGULATORY SUBUNIT 9"/>
    <property type="match status" value="1"/>
</dbReference>
<dbReference type="GO" id="GO:0070682">
    <property type="term" value="P:proteasome regulatory particle assembly"/>
    <property type="evidence" value="ECO:0007669"/>
    <property type="project" value="InterPro"/>
</dbReference>
<dbReference type="InterPro" id="IPR035269">
    <property type="entry name" value="PSMD9"/>
</dbReference>
<dbReference type="InterPro" id="IPR040815">
    <property type="entry name" value="Nas2_N"/>
</dbReference>
<dbReference type="Gene3D" id="6.10.140.1710">
    <property type="match status" value="1"/>
</dbReference>
<dbReference type="SMART" id="SM00228">
    <property type="entry name" value="PDZ"/>
    <property type="match status" value="1"/>
</dbReference>
<dbReference type="OrthoDB" id="72325at2759"/>
<dbReference type="KEGG" id="aqu:100636072"/>
<evidence type="ECO:0000259" key="5">
    <source>
        <dbReference type="SMART" id="SM00228"/>
    </source>
</evidence>
<feature type="domain" description="PDZ" evidence="5">
    <location>
        <begin position="85"/>
        <end position="166"/>
    </location>
</feature>
<dbReference type="EnsemblMetazoa" id="Aqu2.1.32939_001">
    <property type="protein sequence ID" value="Aqu2.1.32939_001"/>
    <property type="gene ID" value="Aqu2.1.32939"/>
</dbReference>
<keyword evidence="3" id="KW-0143">Chaperone</keyword>
<evidence type="ECO:0000313" key="6">
    <source>
        <dbReference type="EnsemblMetazoa" id="Aqu2.1.32939_001"/>
    </source>
</evidence>
<evidence type="ECO:0000256" key="4">
    <source>
        <dbReference type="ARBA" id="ARBA00030007"/>
    </source>
</evidence>
<comment type="similarity">
    <text evidence="1">Belongs to the proteasome subunit p27 family.</text>
</comment>
<dbReference type="Gene3D" id="2.30.42.10">
    <property type="match status" value="1"/>
</dbReference>
<organism evidence="6">
    <name type="scientific">Amphimedon queenslandica</name>
    <name type="common">Sponge</name>
    <dbReference type="NCBI Taxonomy" id="400682"/>
    <lineage>
        <taxon>Eukaryota</taxon>
        <taxon>Metazoa</taxon>
        <taxon>Porifera</taxon>
        <taxon>Demospongiae</taxon>
        <taxon>Heteroscleromorpha</taxon>
        <taxon>Haplosclerida</taxon>
        <taxon>Niphatidae</taxon>
        <taxon>Amphimedon</taxon>
    </lineage>
</organism>
<protein>
    <recommendedName>
        <fullName evidence="2">26S proteasome non-ATPase regulatory subunit 9</fullName>
    </recommendedName>
    <alternativeName>
        <fullName evidence="4">26S proteasome regulatory subunit p27</fullName>
    </alternativeName>
</protein>
<dbReference type="AlphaFoldDB" id="A0A1X7UZI2"/>
<dbReference type="PANTHER" id="PTHR12651">
    <property type="entry name" value="26S PROTEASOME NON-ATPASE REGULATORY SUBUNIT 9"/>
    <property type="match status" value="1"/>
</dbReference>
<evidence type="ECO:0000256" key="3">
    <source>
        <dbReference type="ARBA" id="ARBA00023186"/>
    </source>
</evidence>